<dbReference type="GO" id="GO:0016020">
    <property type="term" value="C:membrane"/>
    <property type="evidence" value="ECO:0007669"/>
    <property type="project" value="InterPro"/>
</dbReference>
<evidence type="ECO:0000256" key="1">
    <source>
        <dbReference type="SAM" id="Phobius"/>
    </source>
</evidence>
<feature type="transmembrane region" description="Helical" evidence="1">
    <location>
        <begin position="35"/>
        <end position="52"/>
    </location>
</feature>
<dbReference type="EMBL" id="UZAE01012095">
    <property type="protein sequence ID" value="VDO03511.1"/>
    <property type="molecule type" value="Genomic_DNA"/>
</dbReference>
<accession>A0A0R3TKF9</accession>
<name>A0A0R3TKF9_RODNA</name>
<keyword evidence="1" id="KW-0812">Transmembrane</keyword>
<gene>
    <name evidence="2" type="ORF">HNAJ_LOCUS7651</name>
</gene>
<evidence type="ECO:0000313" key="2">
    <source>
        <dbReference type="EMBL" id="VDO03511.1"/>
    </source>
</evidence>
<dbReference type="AlphaFoldDB" id="A0A0R3TKF9"/>
<reference evidence="2 3" key="2">
    <citation type="submission" date="2018-11" db="EMBL/GenBank/DDBJ databases">
        <authorList>
            <consortium name="Pathogen Informatics"/>
        </authorList>
    </citation>
    <scope>NUCLEOTIDE SEQUENCE [LARGE SCALE GENOMIC DNA]</scope>
</reference>
<dbReference type="OrthoDB" id="5971907at2759"/>
<feature type="transmembrane region" description="Helical" evidence="1">
    <location>
        <begin position="6"/>
        <end position="23"/>
    </location>
</feature>
<reference evidence="4" key="1">
    <citation type="submission" date="2017-02" db="UniProtKB">
        <authorList>
            <consortium name="WormBaseParasite"/>
        </authorList>
    </citation>
    <scope>IDENTIFICATION</scope>
</reference>
<keyword evidence="1" id="KW-0472">Membrane</keyword>
<dbReference type="Pfam" id="PF05439">
    <property type="entry name" value="JTB"/>
    <property type="match status" value="1"/>
</dbReference>
<dbReference type="Proteomes" id="UP000278807">
    <property type="component" value="Unassembled WGS sequence"/>
</dbReference>
<dbReference type="InterPro" id="IPR008657">
    <property type="entry name" value="JTB"/>
</dbReference>
<feature type="transmembrane region" description="Helical" evidence="1">
    <location>
        <begin position="144"/>
        <end position="162"/>
    </location>
</feature>
<evidence type="ECO:0000313" key="3">
    <source>
        <dbReference type="Proteomes" id="UP000278807"/>
    </source>
</evidence>
<keyword evidence="1" id="KW-1133">Transmembrane helix</keyword>
<organism evidence="4">
    <name type="scientific">Rodentolepis nana</name>
    <name type="common">Dwarf tapeworm</name>
    <name type="synonym">Hymenolepis nana</name>
    <dbReference type="NCBI Taxonomy" id="102285"/>
    <lineage>
        <taxon>Eukaryota</taxon>
        <taxon>Metazoa</taxon>
        <taxon>Spiralia</taxon>
        <taxon>Lophotrochozoa</taxon>
        <taxon>Platyhelminthes</taxon>
        <taxon>Cestoda</taxon>
        <taxon>Eucestoda</taxon>
        <taxon>Cyclophyllidea</taxon>
        <taxon>Hymenolepididae</taxon>
        <taxon>Rodentolepis</taxon>
    </lineage>
</organism>
<protein>
    <submittedName>
        <fullName evidence="4">Protein JTB</fullName>
    </submittedName>
</protein>
<sequence length="185" mass="21634">MIEYCSKRILTVALITLVMQVYILNIKLFFHLLRIDIYFLIFFSVSSIIFYIEESVNTTLRPPRPSFDIVIPCSEKQSFHFLTSCQWCNNIDKTIDKTCKETGYHVKIICENAAGDKAEKSNPPAWVACDPESFRDLNSERRNFVLFEILIGIFGVISYIFVRRQHKRLDQRLVDRVNRQILAST</sequence>
<keyword evidence="3" id="KW-1185">Reference proteome</keyword>
<dbReference type="WBParaSite" id="HNAJ_0000765501-mRNA-1">
    <property type="protein sequence ID" value="HNAJ_0000765501-mRNA-1"/>
    <property type="gene ID" value="HNAJ_0000765501"/>
</dbReference>
<dbReference type="STRING" id="102285.A0A0R3TKF9"/>
<evidence type="ECO:0000313" key="4">
    <source>
        <dbReference type="WBParaSite" id="HNAJ_0000765501-mRNA-1"/>
    </source>
</evidence>
<proteinExistence type="predicted"/>